<dbReference type="SUPFAM" id="SSF53756">
    <property type="entry name" value="UDP-Glycosyltransferase/glycogen phosphorylase"/>
    <property type="match status" value="1"/>
</dbReference>
<sequence length="408" mass="46911">MPLLLIIGYVWPEPGSSAAGSRMLQLIRFFQSEGYKIVFASPAAHSEFAVDLQGIGVETQNIQLNCSSFDDYIKVLQPTMVLFDRFMMEEQFGWRVTKYCPDAIRLLDTEDLHCLREARRQAYKKQTDYREILQSSEIAKREIASIFRSDLTLMISEFEMDLLQNQFKVDAPILHYLPLLVEPMEATSLSFPERRDFVFIGNFFHEPNWNCAWGLKNEIWPELKERLPEATLRIYGAYATQKVTDLHNPKDRFYVMGRASDAREVIENARVLLAPIRFGAGIKGKLLEAMVYGTPTVTTTVGAESMQDNGDWNGFIADDNATFIAKAAELYSDSELWYQKQQNGYRIRSGRYTAKPHLEVLQQRIAHLKANLKAHRDANFIGAMLQHHTMQSTHYMAKWIAEKNKATE</sequence>
<name>A0A4S3ZPP1_9FLAO</name>
<keyword evidence="2" id="KW-1185">Reference proteome</keyword>
<evidence type="ECO:0000313" key="2">
    <source>
        <dbReference type="Proteomes" id="UP000307507"/>
    </source>
</evidence>
<dbReference type="RefSeq" id="WP_136404468.1">
    <property type="nucleotide sequence ID" value="NZ_SSNZ01000012.1"/>
</dbReference>
<dbReference type="Gene3D" id="3.40.50.2000">
    <property type="entry name" value="Glycogen Phosphorylase B"/>
    <property type="match status" value="1"/>
</dbReference>
<dbReference type="EMBL" id="SSNZ01000012">
    <property type="protein sequence ID" value="THF47478.1"/>
    <property type="molecule type" value="Genomic_DNA"/>
</dbReference>
<protein>
    <submittedName>
        <fullName evidence="1">Glycosyltransferase</fullName>
    </submittedName>
</protein>
<dbReference type="OrthoDB" id="9807209at2"/>
<dbReference type="GO" id="GO:0016740">
    <property type="term" value="F:transferase activity"/>
    <property type="evidence" value="ECO:0007669"/>
    <property type="project" value="UniProtKB-KW"/>
</dbReference>
<comment type="caution">
    <text evidence="1">The sequence shown here is derived from an EMBL/GenBank/DDBJ whole genome shotgun (WGS) entry which is preliminary data.</text>
</comment>
<proteinExistence type="predicted"/>
<organism evidence="1 2">
    <name type="scientific">Flavobacterium supellecticarium</name>
    <dbReference type="NCBI Taxonomy" id="2565924"/>
    <lineage>
        <taxon>Bacteria</taxon>
        <taxon>Pseudomonadati</taxon>
        <taxon>Bacteroidota</taxon>
        <taxon>Flavobacteriia</taxon>
        <taxon>Flavobacteriales</taxon>
        <taxon>Flavobacteriaceae</taxon>
        <taxon>Flavobacterium</taxon>
    </lineage>
</organism>
<gene>
    <name evidence="1" type="ORF">E6C50_17110</name>
</gene>
<accession>A0A4S3ZPP1</accession>
<dbReference type="Proteomes" id="UP000307507">
    <property type="component" value="Unassembled WGS sequence"/>
</dbReference>
<evidence type="ECO:0000313" key="1">
    <source>
        <dbReference type="EMBL" id="THF47478.1"/>
    </source>
</evidence>
<reference evidence="1 2" key="1">
    <citation type="submission" date="2019-04" db="EMBL/GenBank/DDBJ databases">
        <title>Flavobacterium sp. nov. isolated from construction timber.</title>
        <authorList>
            <person name="Lin S.-Y."/>
            <person name="Chang C.-T."/>
            <person name="Young C.-C."/>
        </authorList>
    </citation>
    <scope>NUCLEOTIDE SEQUENCE [LARGE SCALE GENOMIC DNA]</scope>
    <source>
        <strain evidence="1 2">CC-CTC003</strain>
    </source>
</reference>
<keyword evidence="1" id="KW-0808">Transferase</keyword>
<dbReference type="AlphaFoldDB" id="A0A4S3ZPP1"/>
<dbReference type="Pfam" id="PF13692">
    <property type="entry name" value="Glyco_trans_1_4"/>
    <property type="match status" value="1"/>
</dbReference>